<sequence length="83" mass="9748">MVIGNTVVGEVLKDGYVLSEDNIFRKELFSRNEIVELKNKYKIKKVIMAHLEEDWGKSYDDYLELEKQYDGISFAYDGMTFQV</sequence>
<dbReference type="RefSeq" id="WP_073338340.1">
    <property type="nucleotide sequence ID" value="NZ_FQXM01000010.1"/>
</dbReference>
<dbReference type="OrthoDB" id="9781189at2"/>
<accession>A0A1M5V3D5</accession>
<evidence type="ECO:0000313" key="2">
    <source>
        <dbReference type="Proteomes" id="UP000184447"/>
    </source>
</evidence>
<proteinExistence type="predicted"/>
<dbReference type="EMBL" id="FQXM01000010">
    <property type="protein sequence ID" value="SHH69769.1"/>
    <property type="molecule type" value="Genomic_DNA"/>
</dbReference>
<protein>
    <submittedName>
        <fullName evidence="1">Phosphoribosyl 1,2-cyclic phosphate phosphodiesterase</fullName>
    </submittedName>
</protein>
<reference evidence="1 2" key="1">
    <citation type="submission" date="2016-11" db="EMBL/GenBank/DDBJ databases">
        <authorList>
            <person name="Jaros S."/>
            <person name="Januszkiewicz K."/>
            <person name="Wedrychowicz H."/>
        </authorList>
    </citation>
    <scope>NUCLEOTIDE SEQUENCE [LARGE SCALE GENOMIC DNA]</scope>
    <source>
        <strain evidence="1 2">DSM 8605</strain>
    </source>
</reference>
<gene>
    <name evidence="1" type="ORF">SAMN02745207_02045</name>
</gene>
<organism evidence="1 2">
    <name type="scientific">Clostridium grantii DSM 8605</name>
    <dbReference type="NCBI Taxonomy" id="1121316"/>
    <lineage>
        <taxon>Bacteria</taxon>
        <taxon>Bacillati</taxon>
        <taxon>Bacillota</taxon>
        <taxon>Clostridia</taxon>
        <taxon>Eubacteriales</taxon>
        <taxon>Clostridiaceae</taxon>
        <taxon>Clostridium</taxon>
    </lineage>
</organism>
<dbReference type="AlphaFoldDB" id="A0A1M5V3D5"/>
<dbReference type="Proteomes" id="UP000184447">
    <property type="component" value="Unassembled WGS sequence"/>
</dbReference>
<name>A0A1M5V3D5_9CLOT</name>
<keyword evidence="2" id="KW-1185">Reference proteome</keyword>
<dbReference type="STRING" id="1121316.SAMN02745207_02045"/>
<evidence type="ECO:0000313" key="1">
    <source>
        <dbReference type="EMBL" id="SHH69769.1"/>
    </source>
</evidence>